<organism evidence="1">
    <name type="scientific">uncultured Thermomicrobiales bacterium</name>
    <dbReference type="NCBI Taxonomy" id="1645740"/>
    <lineage>
        <taxon>Bacteria</taxon>
        <taxon>Pseudomonadati</taxon>
        <taxon>Thermomicrobiota</taxon>
        <taxon>Thermomicrobia</taxon>
        <taxon>Thermomicrobiales</taxon>
        <taxon>environmental samples</taxon>
    </lineage>
</organism>
<dbReference type="AlphaFoldDB" id="A0A6J4U643"/>
<dbReference type="Pfam" id="PF06153">
    <property type="entry name" value="CdAMP_rec"/>
    <property type="match status" value="1"/>
</dbReference>
<proteinExistence type="predicted"/>
<name>A0A6J4U643_9BACT</name>
<dbReference type="InterPro" id="IPR015867">
    <property type="entry name" value="N-reg_PII/ATP_PRibTrfase_C"/>
</dbReference>
<dbReference type="InterPro" id="IPR011322">
    <property type="entry name" value="N-reg_PII-like_a/b"/>
</dbReference>
<dbReference type="EMBL" id="CADCWH010000006">
    <property type="protein sequence ID" value="CAA9540036.1"/>
    <property type="molecule type" value="Genomic_DNA"/>
</dbReference>
<gene>
    <name evidence="1" type="ORF">AVDCRST_MAG70-25</name>
</gene>
<accession>A0A6J4U643</accession>
<sequence length="110" mass="11621">MKLVIAIVQSKDADALVGALAATGHFATRVDSAGGFLRECNVTLFLGVPDDAVSAVTGLIGRHCQARRRFVNPLVPVMAPTDAFVAVPVEVEIGGATIFVLKVERFERTA</sequence>
<reference evidence="1" key="1">
    <citation type="submission" date="2020-02" db="EMBL/GenBank/DDBJ databases">
        <authorList>
            <person name="Meier V. D."/>
        </authorList>
    </citation>
    <scope>NUCLEOTIDE SEQUENCE</scope>
    <source>
        <strain evidence="1">AVDCRST_MAG70</strain>
    </source>
</reference>
<evidence type="ECO:0000313" key="1">
    <source>
        <dbReference type="EMBL" id="CAA9540036.1"/>
    </source>
</evidence>
<dbReference type="PANTHER" id="PTHR38456:SF1">
    <property type="entry name" value="CYCLIC DI-AMP RECEPTOR A"/>
    <property type="match status" value="1"/>
</dbReference>
<dbReference type="Gene3D" id="3.30.70.120">
    <property type="match status" value="1"/>
</dbReference>
<protein>
    <submittedName>
        <fullName evidence="1">Protein from nitrogen regulatory protein P-II (GLNB) family, ortholog YAAQ B. subtilis</fullName>
    </submittedName>
</protein>
<dbReference type="SUPFAM" id="SSF54913">
    <property type="entry name" value="GlnB-like"/>
    <property type="match status" value="1"/>
</dbReference>
<dbReference type="InterPro" id="IPR010375">
    <property type="entry name" value="CdAMP_rec"/>
</dbReference>
<dbReference type="PANTHER" id="PTHR38456">
    <property type="entry name" value="CYCLIC DI-AMP RECEPTOR A"/>
    <property type="match status" value="1"/>
</dbReference>